<dbReference type="EMBL" id="JBHEZZ010000015">
    <property type="protein sequence ID" value="MFC1404499.1"/>
    <property type="molecule type" value="Genomic_DNA"/>
</dbReference>
<sequence>MPLSGPSPYEILGIDSSAGSAELKAAQARAIRARKHRPNEVAQAAAALRNPEKRLEWDLLEHLPAQTSAGLDEAFAPVDAEPPLPDPAAFTMPPAADLLVLRESELTADWADPPPEAGVEALRVPAAYQAGTAVLPPVEIPE</sequence>
<dbReference type="SUPFAM" id="SSF46565">
    <property type="entry name" value="Chaperone J-domain"/>
    <property type="match status" value="1"/>
</dbReference>
<protein>
    <recommendedName>
        <fullName evidence="3">J domain-containing protein</fullName>
    </recommendedName>
</protein>
<name>A0ABV6USQ1_9ACTN</name>
<proteinExistence type="predicted"/>
<evidence type="ECO:0000313" key="1">
    <source>
        <dbReference type="EMBL" id="MFC1404499.1"/>
    </source>
</evidence>
<dbReference type="RefSeq" id="WP_030254060.1">
    <property type="nucleotide sequence ID" value="NZ_JBHEZZ010000015.1"/>
</dbReference>
<dbReference type="InterPro" id="IPR036869">
    <property type="entry name" value="J_dom_sf"/>
</dbReference>
<comment type="caution">
    <text evidence="1">The sequence shown here is derived from an EMBL/GenBank/DDBJ whole genome shotgun (WGS) entry which is preliminary data.</text>
</comment>
<accession>A0ABV6USQ1</accession>
<gene>
    <name evidence="1" type="ORF">ACEZDJ_24690</name>
</gene>
<dbReference type="Proteomes" id="UP001592528">
    <property type="component" value="Unassembled WGS sequence"/>
</dbReference>
<organism evidence="1 2">
    <name type="scientific">Streptacidiphilus cavernicola</name>
    <dbReference type="NCBI Taxonomy" id="3342716"/>
    <lineage>
        <taxon>Bacteria</taxon>
        <taxon>Bacillati</taxon>
        <taxon>Actinomycetota</taxon>
        <taxon>Actinomycetes</taxon>
        <taxon>Kitasatosporales</taxon>
        <taxon>Streptomycetaceae</taxon>
        <taxon>Streptacidiphilus</taxon>
    </lineage>
</organism>
<evidence type="ECO:0008006" key="3">
    <source>
        <dbReference type="Google" id="ProtNLM"/>
    </source>
</evidence>
<reference evidence="1 2" key="1">
    <citation type="submission" date="2024-09" db="EMBL/GenBank/DDBJ databases">
        <authorList>
            <person name="Lee S.D."/>
        </authorList>
    </citation>
    <scope>NUCLEOTIDE SEQUENCE [LARGE SCALE GENOMIC DNA]</scope>
    <source>
        <strain evidence="1 2">N1-5</strain>
    </source>
</reference>
<evidence type="ECO:0000313" key="2">
    <source>
        <dbReference type="Proteomes" id="UP001592528"/>
    </source>
</evidence>
<keyword evidence="2" id="KW-1185">Reference proteome</keyword>